<dbReference type="Proteomes" id="UP000324800">
    <property type="component" value="Unassembled WGS sequence"/>
</dbReference>
<reference evidence="1 2" key="1">
    <citation type="submission" date="2019-03" db="EMBL/GenBank/DDBJ databases">
        <title>Single cell metagenomics reveals metabolic interactions within the superorganism composed of flagellate Streblomastix strix and complex community of Bacteroidetes bacteria on its surface.</title>
        <authorList>
            <person name="Treitli S.C."/>
            <person name="Kolisko M."/>
            <person name="Husnik F."/>
            <person name="Keeling P."/>
            <person name="Hampl V."/>
        </authorList>
    </citation>
    <scope>NUCLEOTIDE SEQUENCE [LARGE SCALE GENOMIC DNA]</scope>
    <source>
        <strain evidence="1">ST1C</strain>
    </source>
</reference>
<dbReference type="AlphaFoldDB" id="A0A5J4V5D8"/>
<accession>A0A5J4V5D8</accession>
<name>A0A5J4V5D8_9EUKA</name>
<evidence type="ECO:0000313" key="2">
    <source>
        <dbReference type="Proteomes" id="UP000324800"/>
    </source>
</evidence>
<dbReference type="EMBL" id="SNRW01009900">
    <property type="protein sequence ID" value="KAA6377335.1"/>
    <property type="molecule type" value="Genomic_DNA"/>
</dbReference>
<gene>
    <name evidence="1" type="ORF">EZS28_027138</name>
</gene>
<evidence type="ECO:0000313" key="1">
    <source>
        <dbReference type="EMBL" id="KAA6377335.1"/>
    </source>
</evidence>
<organism evidence="1 2">
    <name type="scientific">Streblomastix strix</name>
    <dbReference type="NCBI Taxonomy" id="222440"/>
    <lineage>
        <taxon>Eukaryota</taxon>
        <taxon>Metamonada</taxon>
        <taxon>Preaxostyla</taxon>
        <taxon>Oxymonadida</taxon>
        <taxon>Streblomastigidae</taxon>
        <taxon>Streblomastix</taxon>
    </lineage>
</organism>
<proteinExistence type="predicted"/>
<sequence>MNIFVTAISAATGGDNAKIDISIDENTLTPAKNTTFVTTGYDQSITEMKTLTRTTISNGIQYSGYDNSSIFLAGGGVKSVFDINTSINLSNYYNKTQTYSQTETSNNFLNNKANTAVSYTKSEVDTLPLLKADKTQLIDSYTKTETDNPLNNKANQSTTYTKTETNQLTSDIDVGDVDLTDYCYKTKTEELLGEKLSTTYFANYVTLGTSQAITANKTFNNACIFVSSIDGLSTVTGSSFIKSGADNTVVLLGAGATCAAEKSALTLRIQLQNLQISIMYNTEIVVQDMSKIIKVNGNYYASTIRLVPMEDWQISTVIEIFQ</sequence>
<comment type="caution">
    <text evidence="1">The sequence shown here is derived from an EMBL/GenBank/DDBJ whole genome shotgun (WGS) entry which is preliminary data.</text>
</comment>
<protein>
    <submittedName>
        <fullName evidence="1">Uncharacterized protein</fullName>
    </submittedName>
</protein>